<dbReference type="InterPro" id="IPR004101">
    <property type="entry name" value="Mur_ligase_C"/>
</dbReference>
<keyword evidence="2 10" id="KW-0436">Ligase</keyword>
<accession>A0A4Q9GRI5</accession>
<evidence type="ECO:0000256" key="3">
    <source>
        <dbReference type="ARBA" id="ARBA00022618"/>
    </source>
</evidence>
<evidence type="ECO:0000256" key="2">
    <source>
        <dbReference type="ARBA" id="ARBA00022598"/>
    </source>
</evidence>
<evidence type="ECO:0000256" key="11">
    <source>
        <dbReference type="RuleBase" id="RU004136"/>
    </source>
</evidence>
<dbReference type="Pfam" id="PF02875">
    <property type="entry name" value="Mur_ligase_C"/>
    <property type="match status" value="1"/>
</dbReference>
<dbReference type="HAMAP" id="MF_02019">
    <property type="entry name" value="MurF"/>
    <property type="match status" value="1"/>
</dbReference>
<dbReference type="SUPFAM" id="SSF53623">
    <property type="entry name" value="MurD-like peptide ligases, catalytic domain"/>
    <property type="match status" value="1"/>
</dbReference>
<comment type="pathway">
    <text evidence="10 11">Cell wall biogenesis; peptidoglycan biosynthesis.</text>
</comment>
<comment type="function">
    <text evidence="10 11">Involved in cell wall formation. Catalyzes the final step in the synthesis of UDP-N-acetylmuramoyl-pentapeptide, the precursor of murein.</text>
</comment>
<sequence length="466" mass="48140">MIALTIADIATIVGGEIAPGVDATLVIDGSVQTDSRLVEAGSLFFALQGEETDGYLYAPAAVVRGAALVIAERPIELDAPVIVVSDGVAALADLARAVVTRVRSSGDLTVVAITGSNGKTTTKNMLGAILSRVGPTVAPNDSFNNHIGAPISMLRISFETRYLVVEMGASHCGEIAHLAGIALPDLAVVLKVGLAHVGEFGGVEATQAAKSELVTGLGEHAVVVLNADDERVASMAQLTRASVRWFGLGTLADIRATHVRGSATGTSFTAVTPEREMTVQLRIVGEHHVMNALAALTVARELGLDLADSVAALEGMHRAERWRMEVLPAPSGAVIINDAYNASPDSTAAALRTLVQLRPALGRSIAVLGEMTELGDASAEHHADIGRLAAALGVDELVVVGSAARSAHDAAAAVSEWTGHTAFVDTPDLAHDLLDAWLRDGDVVLVKSSKSAGLRFVGDRLAGVSA</sequence>
<protein>
    <recommendedName>
        <fullName evidence="10 11">UDP-N-acetylmuramoyl-tripeptide--D-alanyl-D-alanine ligase</fullName>
        <ecNumber evidence="10 11">6.3.2.10</ecNumber>
    </recommendedName>
    <alternativeName>
        <fullName evidence="10">D-alanyl-D-alanine-adding enzyme</fullName>
    </alternativeName>
</protein>
<dbReference type="InterPro" id="IPR000713">
    <property type="entry name" value="Mur_ligase_N"/>
</dbReference>
<feature type="domain" description="Mur ligase N-terminal catalytic" evidence="12">
    <location>
        <begin position="31"/>
        <end position="95"/>
    </location>
</feature>
<dbReference type="Gene3D" id="3.40.1390.10">
    <property type="entry name" value="MurE/MurF, N-terminal domain"/>
    <property type="match status" value="1"/>
</dbReference>
<evidence type="ECO:0000256" key="1">
    <source>
        <dbReference type="ARBA" id="ARBA00022490"/>
    </source>
</evidence>
<keyword evidence="4 10" id="KW-0547">Nucleotide-binding</keyword>
<dbReference type="InterPro" id="IPR036615">
    <property type="entry name" value="Mur_ligase_C_dom_sf"/>
</dbReference>
<dbReference type="NCBIfam" id="TIGR01143">
    <property type="entry name" value="murF"/>
    <property type="match status" value="1"/>
</dbReference>
<keyword evidence="6 10" id="KW-0133">Cell shape</keyword>
<dbReference type="Proteomes" id="UP000294194">
    <property type="component" value="Unassembled WGS sequence"/>
</dbReference>
<dbReference type="InterPro" id="IPR051046">
    <property type="entry name" value="MurCDEF_CellWall_CoF430Synth"/>
</dbReference>
<dbReference type="UniPathway" id="UPA00219"/>
<evidence type="ECO:0000256" key="8">
    <source>
        <dbReference type="ARBA" id="ARBA00023306"/>
    </source>
</evidence>
<feature type="binding site" evidence="10">
    <location>
        <begin position="115"/>
        <end position="121"/>
    </location>
    <ligand>
        <name>ATP</name>
        <dbReference type="ChEBI" id="CHEBI:30616"/>
    </ligand>
</feature>
<keyword evidence="9 10" id="KW-0961">Cell wall biogenesis/degradation</keyword>
<dbReference type="InterPro" id="IPR013221">
    <property type="entry name" value="Mur_ligase_cen"/>
</dbReference>
<dbReference type="SUPFAM" id="SSF53244">
    <property type="entry name" value="MurD-like peptide ligases, peptide-binding domain"/>
    <property type="match status" value="1"/>
</dbReference>
<dbReference type="PANTHER" id="PTHR43024:SF1">
    <property type="entry name" value="UDP-N-ACETYLMURAMOYL-TRIPEPTIDE--D-ALANYL-D-ALANINE LIGASE"/>
    <property type="match status" value="1"/>
</dbReference>
<evidence type="ECO:0000259" key="12">
    <source>
        <dbReference type="Pfam" id="PF01225"/>
    </source>
</evidence>
<keyword evidence="5 10" id="KW-0067">ATP-binding</keyword>
<evidence type="ECO:0000259" key="13">
    <source>
        <dbReference type="Pfam" id="PF02875"/>
    </source>
</evidence>
<keyword evidence="1 10" id="KW-0963">Cytoplasm</keyword>
<keyword evidence="7 10" id="KW-0573">Peptidoglycan synthesis</keyword>
<proteinExistence type="inferred from homology"/>
<evidence type="ECO:0000256" key="9">
    <source>
        <dbReference type="ARBA" id="ARBA00023316"/>
    </source>
</evidence>
<feature type="domain" description="Mur ligase C-terminal" evidence="13">
    <location>
        <begin position="323"/>
        <end position="449"/>
    </location>
</feature>
<dbReference type="GO" id="GO:0051301">
    <property type="term" value="P:cell division"/>
    <property type="evidence" value="ECO:0007669"/>
    <property type="project" value="UniProtKB-KW"/>
</dbReference>
<comment type="similarity">
    <text evidence="10">Belongs to the MurCDEF family. MurF subfamily.</text>
</comment>
<evidence type="ECO:0000256" key="6">
    <source>
        <dbReference type="ARBA" id="ARBA00022960"/>
    </source>
</evidence>
<evidence type="ECO:0000259" key="14">
    <source>
        <dbReference type="Pfam" id="PF08245"/>
    </source>
</evidence>
<dbReference type="InterPro" id="IPR035911">
    <property type="entry name" value="MurE/MurF_N"/>
</dbReference>
<evidence type="ECO:0000256" key="7">
    <source>
        <dbReference type="ARBA" id="ARBA00022984"/>
    </source>
</evidence>
<dbReference type="InterPro" id="IPR005863">
    <property type="entry name" value="UDP-N-AcMur_synth"/>
</dbReference>
<dbReference type="GO" id="GO:0008766">
    <property type="term" value="F:UDP-N-acetylmuramoylalanyl-D-glutamyl-2,6-diaminopimelate-D-alanyl-D-alanine ligase activity"/>
    <property type="evidence" value="ECO:0007669"/>
    <property type="project" value="RHEA"/>
</dbReference>
<feature type="domain" description="Mur ligase central" evidence="14">
    <location>
        <begin position="113"/>
        <end position="299"/>
    </location>
</feature>
<comment type="subcellular location">
    <subcellularLocation>
        <location evidence="10 11">Cytoplasm</location>
    </subcellularLocation>
</comment>
<dbReference type="GO" id="GO:0047480">
    <property type="term" value="F:UDP-N-acetylmuramoyl-tripeptide-D-alanyl-D-alanine ligase activity"/>
    <property type="evidence" value="ECO:0007669"/>
    <property type="project" value="UniProtKB-UniRule"/>
</dbReference>
<dbReference type="Pfam" id="PF08245">
    <property type="entry name" value="Mur_ligase_M"/>
    <property type="match status" value="1"/>
</dbReference>
<dbReference type="GO" id="GO:0071555">
    <property type="term" value="P:cell wall organization"/>
    <property type="evidence" value="ECO:0007669"/>
    <property type="project" value="UniProtKB-KW"/>
</dbReference>
<evidence type="ECO:0000256" key="4">
    <source>
        <dbReference type="ARBA" id="ARBA00022741"/>
    </source>
</evidence>
<dbReference type="Gene3D" id="3.90.190.20">
    <property type="entry name" value="Mur ligase, C-terminal domain"/>
    <property type="match status" value="1"/>
</dbReference>
<name>A0A4Q9GRI5_9MICO</name>
<evidence type="ECO:0000313" key="15">
    <source>
        <dbReference type="EMBL" id="TBN57556.1"/>
    </source>
</evidence>
<dbReference type="GO" id="GO:0005524">
    <property type="term" value="F:ATP binding"/>
    <property type="evidence" value="ECO:0007669"/>
    <property type="project" value="UniProtKB-UniRule"/>
</dbReference>
<dbReference type="InterPro" id="IPR036565">
    <property type="entry name" value="Mur-like_cat_sf"/>
</dbReference>
<dbReference type="Pfam" id="PF01225">
    <property type="entry name" value="Mur_ligase"/>
    <property type="match status" value="1"/>
</dbReference>
<dbReference type="EMBL" id="SISG01000001">
    <property type="protein sequence ID" value="TBN57556.1"/>
    <property type="molecule type" value="Genomic_DNA"/>
</dbReference>
<comment type="caution">
    <text evidence="15">The sequence shown here is derived from an EMBL/GenBank/DDBJ whole genome shotgun (WGS) entry which is preliminary data.</text>
</comment>
<dbReference type="GO" id="GO:0008360">
    <property type="term" value="P:regulation of cell shape"/>
    <property type="evidence" value="ECO:0007669"/>
    <property type="project" value="UniProtKB-KW"/>
</dbReference>
<dbReference type="PANTHER" id="PTHR43024">
    <property type="entry name" value="UDP-N-ACETYLMURAMOYL-TRIPEPTIDE--D-ALANYL-D-ALANINE LIGASE"/>
    <property type="match status" value="1"/>
</dbReference>
<dbReference type="Gene3D" id="3.40.1190.10">
    <property type="entry name" value="Mur-like, catalytic domain"/>
    <property type="match status" value="1"/>
</dbReference>
<evidence type="ECO:0000313" key="16">
    <source>
        <dbReference type="Proteomes" id="UP000294194"/>
    </source>
</evidence>
<evidence type="ECO:0000256" key="5">
    <source>
        <dbReference type="ARBA" id="ARBA00022840"/>
    </source>
</evidence>
<dbReference type="EC" id="6.3.2.10" evidence="10 11"/>
<evidence type="ECO:0000256" key="10">
    <source>
        <dbReference type="HAMAP-Rule" id="MF_02019"/>
    </source>
</evidence>
<dbReference type="RefSeq" id="WP_130981667.1">
    <property type="nucleotide sequence ID" value="NZ_SISG01000001.1"/>
</dbReference>
<dbReference type="AlphaFoldDB" id="A0A4Q9GRI5"/>
<keyword evidence="16" id="KW-1185">Reference proteome</keyword>
<keyword evidence="8 10" id="KW-0131">Cell cycle</keyword>
<comment type="catalytic activity">
    <reaction evidence="10 11">
        <text>D-alanyl-D-alanine + UDP-N-acetyl-alpha-D-muramoyl-L-alanyl-gamma-D-glutamyl-meso-2,6-diaminopimelate + ATP = UDP-N-acetyl-alpha-D-muramoyl-L-alanyl-gamma-D-glutamyl-meso-2,6-diaminopimeloyl-D-alanyl-D-alanine + ADP + phosphate + H(+)</text>
        <dbReference type="Rhea" id="RHEA:28374"/>
        <dbReference type="ChEBI" id="CHEBI:15378"/>
        <dbReference type="ChEBI" id="CHEBI:30616"/>
        <dbReference type="ChEBI" id="CHEBI:43474"/>
        <dbReference type="ChEBI" id="CHEBI:57822"/>
        <dbReference type="ChEBI" id="CHEBI:61386"/>
        <dbReference type="ChEBI" id="CHEBI:83905"/>
        <dbReference type="ChEBI" id="CHEBI:456216"/>
        <dbReference type="EC" id="6.3.2.10"/>
    </reaction>
</comment>
<gene>
    <name evidence="10" type="primary">murF</name>
    <name evidence="15" type="ORF">EYE40_09230</name>
</gene>
<dbReference type="GO" id="GO:0005737">
    <property type="term" value="C:cytoplasm"/>
    <property type="evidence" value="ECO:0007669"/>
    <property type="project" value="UniProtKB-SubCell"/>
</dbReference>
<organism evidence="15 16">
    <name type="scientific">Glaciihabitans arcticus</name>
    <dbReference type="NCBI Taxonomy" id="2668039"/>
    <lineage>
        <taxon>Bacteria</taxon>
        <taxon>Bacillati</taxon>
        <taxon>Actinomycetota</taxon>
        <taxon>Actinomycetes</taxon>
        <taxon>Micrococcales</taxon>
        <taxon>Microbacteriaceae</taxon>
        <taxon>Glaciihabitans</taxon>
    </lineage>
</organism>
<reference evidence="16" key="1">
    <citation type="submission" date="2019-02" db="EMBL/GenBank/DDBJ databases">
        <title>Glaciihabitans arcticus sp. nov., a psychrotolerant bacterium isolated from polar soil.</title>
        <authorList>
            <person name="Dahal R.H."/>
        </authorList>
    </citation>
    <scope>NUCLEOTIDE SEQUENCE [LARGE SCALE GENOMIC DNA]</scope>
    <source>
        <strain evidence="16">RP-3-7</strain>
    </source>
</reference>
<dbReference type="GO" id="GO:0009252">
    <property type="term" value="P:peptidoglycan biosynthetic process"/>
    <property type="evidence" value="ECO:0007669"/>
    <property type="project" value="UniProtKB-UniRule"/>
</dbReference>
<keyword evidence="3 10" id="KW-0132">Cell division</keyword>
<dbReference type="SUPFAM" id="SSF63418">
    <property type="entry name" value="MurE/MurF N-terminal domain"/>
    <property type="match status" value="1"/>
</dbReference>